<name>A0AAE1BD12_9GAST</name>
<keyword evidence="3" id="KW-1185">Reference proteome</keyword>
<dbReference type="Proteomes" id="UP001283361">
    <property type="component" value="Unassembled WGS sequence"/>
</dbReference>
<protein>
    <submittedName>
        <fullName evidence="2">Uncharacterized protein</fullName>
    </submittedName>
</protein>
<feature type="compositionally biased region" description="Low complexity" evidence="1">
    <location>
        <begin position="255"/>
        <end position="270"/>
    </location>
</feature>
<dbReference type="EMBL" id="JAWDGP010000058">
    <property type="protein sequence ID" value="KAK3804039.1"/>
    <property type="molecule type" value="Genomic_DNA"/>
</dbReference>
<feature type="region of interest" description="Disordered" evidence="1">
    <location>
        <begin position="246"/>
        <end position="270"/>
    </location>
</feature>
<reference evidence="2" key="1">
    <citation type="journal article" date="2023" name="G3 (Bethesda)">
        <title>A reference genome for the long-term kleptoplast-retaining sea slug Elysia crispata morphotype clarki.</title>
        <authorList>
            <person name="Eastman K.E."/>
            <person name="Pendleton A.L."/>
            <person name="Shaikh M.A."/>
            <person name="Suttiyut T."/>
            <person name="Ogas R."/>
            <person name="Tomko P."/>
            <person name="Gavelis G."/>
            <person name="Widhalm J.R."/>
            <person name="Wisecaver J.H."/>
        </authorList>
    </citation>
    <scope>NUCLEOTIDE SEQUENCE</scope>
    <source>
        <strain evidence="2">ECLA1</strain>
    </source>
</reference>
<feature type="region of interest" description="Disordered" evidence="1">
    <location>
        <begin position="88"/>
        <end position="107"/>
    </location>
</feature>
<accession>A0AAE1BD12</accession>
<evidence type="ECO:0000313" key="2">
    <source>
        <dbReference type="EMBL" id="KAK3804039.1"/>
    </source>
</evidence>
<gene>
    <name evidence="2" type="ORF">RRG08_062409</name>
</gene>
<evidence type="ECO:0000256" key="1">
    <source>
        <dbReference type="SAM" id="MobiDB-lite"/>
    </source>
</evidence>
<proteinExistence type="predicted"/>
<dbReference type="Pfam" id="PF15810">
    <property type="entry name" value="CCDC117"/>
    <property type="match status" value="1"/>
</dbReference>
<dbReference type="AlphaFoldDB" id="A0AAE1BD12"/>
<evidence type="ECO:0000313" key="3">
    <source>
        <dbReference type="Proteomes" id="UP001283361"/>
    </source>
</evidence>
<sequence length="411" mass="45085">MNQYRNPTGLQSNFTFTAPTQCTTLGTPRPCIETISPINLSAPGVGASWQHSIPTTMPWVDMNSAPQNVPLGSATVFTGVPFNIYSGQVSSNNSAPRRSKRKAHDVPAEAPISKVHLCADQLANMRITPNHHTSPDTTSQFDLQTENICVDYDTRLDIKKPTNKAEDWERFRELESRLTADSDEEVDQSHSGVLRKKGVQLHVNDCVINVAQNSSPILPRKVMEDINKPCMQIVLWQSPEKLIRDITNDDSNAGSQSLTKTSTTTTSSHSTASFLKSTASSISVCPPIIAPSLPGSSRMETMPSEHIFDPSRSNIIRNDVSSLSTAFNRQINPACRLAPSPNFLRPLTSFTNSPFLSTTPSSNIAPVITNQTTLNTSHSNDYLNNNNVFSNNNNLSNVMDVLDSVDDEMQL</sequence>
<comment type="caution">
    <text evidence="2">The sequence shown here is derived from an EMBL/GenBank/DDBJ whole genome shotgun (WGS) entry which is preliminary data.</text>
</comment>
<dbReference type="InterPro" id="IPR031630">
    <property type="entry name" value="CCDC117"/>
</dbReference>
<organism evidence="2 3">
    <name type="scientific">Elysia crispata</name>
    <name type="common">lettuce slug</name>
    <dbReference type="NCBI Taxonomy" id="231223"/>
    <lineage>
        <taxon>Eukaryota</taxon>
        <taxon>Metazoa</taxon>
        <taxon>Spiralia</taxon>
        <taxon>Lophotrochozoa</taxon>
        <taxon>Mollusca</taxon>
        <taxon>Gastropoda</taxon>
        <taxon>Heterobranchia</taxon>
        <taxon>Euthyneura</taxon>
        <taxon>Panpulmonata</taxon>
        <taxon>Sacoglossa</taxon>
        <taxon>Placobranchoidea</taxon>
        <taxon>Plakobranchidae</taxon>
        <taxon>Elysia</taxon>
    </lineage>
</organism>